<dbReference type="SMART" id="SM01086">
    <property type="entry name" value="ClpB_D2-small"/>
    <property type="match status" value="1"/>
</dbReference>
<reference evidence="9" key="1">
    <citation type="submission" date="2017-09" db="EMBL/GenBank/DDBJ databases">
        <title>Depth-based differentiation of microbial function through sediment-hosted aquifers and enrichment of novel symbionts in the deep terrestrial subsurface.</title>
        <authorList>
            <person name="Probst A.J."/>
            <person name="Ladd B."/>
            <person name="Jarett J.K."/>
            <person name="Geller-Mcgrath D.E."/>
            <person name="Sieber C.M.K."/>
            <person name="Emerson J.B."/>
            <person name="Anantharaman K."/>
            <person name="Thomas B.C."/>
            <person name="Malmstrom R."/>
            <person name="Stieglmeier M."/>
            <person name="Klingl A."/>
            <person name="Woyke T."/>
            <person name="Ryan C.M."/>
            <person name="Banfield J.F."/>
        </authorList>
    </citation>
    <scope>NUCLEOTIDE SEQUENCE [LARGE SCALE GENOMIC DNA]</scope>
</reference>
<dbReference type="Gene3D" id="1.10.8.60">
    <property type="match status" value="2"/>
</dbReference>
<dbReference type="InterPro" id="IPR027417">
    <property type="entry name" value="P-loop_NTPase"/>
</dbReference>
<dbReference type="Pfam" id="PF07724">
    <property type="entry name" value="AAA_2"/>
    <property type="match status" value="1"/>
</dbReference>
<name>A0A2M7B647_9BACT</name>
<dbReference type="Pfam" id="PF10431">
    <property type="entry name" value="ClpB_D2-small"/>
    <property type="match status" value="1"/>
</dbReference>
<evidence type="ECO:0000313" key="9">
    <source>
        <dbReference type="Proteomes" id="UP000228949"/>
    </source>
</evidence>
<dbReference type="CDD" id="cd19499">
    <property type="entry name" value="RecA-like_ClpB_Hsp104-like"/>
    <property type="match status" value="1"/>
</dbReference>
<dbReference type="EMBL" id="PEVJ01000015">
    <property type="protein sequence ID" value="PIU98586.1"/>
    <property type="molecule type" value="Genomic_DNA"/>
</dbReference>
<keyword evidence="5" id="KW-0472">Membrane</keyword>
<evidence type="ECO:0000256" key="1">
    <source>
        <dbReference type="ARBA" id="ARBA00022737"/>
    </source>
</evidence>
<evidence type="ECO:0000256" key="2">
    <source>
        <dbReference type="ARBA" id="ARBA00022741"/>
    </source>
</evidence>
<dbReference type="Proteomes" id="UP000228949">
    <property type="component" value="Unassembled WGS sequence"/>
</dbReference>
<protein>
    <recommendedName>
        <fullName evidence="10">Clp R domain-containing protein</fullName>
    </recommendedName>
</protein>
<feature type="domain" description="AAA+ ATPase" evidence="6">
    <location>
        <begin position="305"/>
        <end position="549"/>
    </location>
</feature>
<dbReference type="GO" id="GO:0034605">
    <property type="term" value="P:cellular response to heat"/>
    <property type="evidence" value="ECO:0007669"/>
    <property type="project" value="TreeGrafter"/>
</dbReference>
<keyword evidence="1" id="KW-0677">Repeat</keyword>
<dbReference type="PANTHER" id="PTHR11638">
    <property type="entry name" value="ATP-DEPENDENT CLP PROTEASE"/>
    <property type="match status" value="1"/>
</dbReference>
<dbReference type="AlphaFoldDB" id="A0A2M7B647"/>
<keyword evidence="5" id="KW-1133">Transmembrane helix</keyword>
<organism evidence="8 9">
    <name type="scientific">Candidatus Wolfebacteria bacterium CG03_land_8_20_14_0_80_40_12</name>
    <dbReference type="NCBI Taxonomy" id="1975069"/>
    <lineage>
        <taxon>Bacteria</taxon>
        <taxon>Candidatus Wolfeibacteriota</taxon>
    </lineage>
</organism>
<gene>
    <name evidence="8" type="ORF">COS61_00570</name>
</gene>
<dbReference type="PANTHER" id="PTHR11638:SF18">
    <property type="entry name" value="HEAT SHOCK PROTEIN 104"/>
    <property type="match status" value="1"/>
</dbReference>
<feature type="domain" description="AAA+ ATPase" evidence="6">
    <location>
        <begin position="579"/>
        <end position="723"/>
    </location>
</feature>
<dbReference type="InterPro" id="IPR019489">
    <property type="entry name" value="Clp_ATPase_C"/>
</dbReference>
<keyword evidence="5" id="KW-0812">Transmembrane</keyword>
<comment type="caution">
    <text evidence="8">The sequence shown here is derived from an EMBL/GenBank/DDBJ whole genome shotgun (WGS) entry which is preliminary data.</text>
</comment>
<keyword evidence="2" id="KW-0547">Nucleotide-binding</keyword>
<dbReference type="InterPro" id="IPR001270">
    <property type="entry name" value="ClpA/B"/>
</dbReference>
<keyword evidence="3" id="KW-0067">ATP-binding</keyword>
<dbReference type="GO" id="GO:0005524">
    <property type="term" value="F:ATP binding"/>
    <property type="evidence" value="ECO:0007669"/>
    <property type="project" value="UniProtKB-KW"/>
</dbReference>
<evidence type="ECO:0008006" key="10">
    <source>
        <dbReference type="Google" id="ProtNLM"/>
    </source>
</evidence>
<dbReference type="Pfam" id="PF17871">
    <property type="entry name" value="AAA_lid_9"/>
    <property type="match status" value="1"/>
</dbReference>
<feature type="domain" description="Clp ATPase C-terminal" evidence="7">
    <location>
        <begin position="745"/>
        <end position="835"/>
    </location>
</feature>
<evidence type="ECO:0000256" key="3">
    <source>
        <dbReference type="ARBA" id="ARBA00022840"/>
    </source>
</evidence>
<evidence type="ECO:0000313" key="8">
    <source>
        <dbReference type="EMBL" id="PIU98586.1"/>
    </source>
</evidence>
<dbReference type="InterPro" id="IPR041546">
    <property type="entry name" value="ClpA/ClpB_AAA_lid"/>
</dbReference>
<dbReference type="InterPro" id="IPR003593">
    <property type="entry name" value="AAA+_ATPase"/>
</dbReference>
<evidence type="ECO:0000259" key="6">
    <source>
        <dbReference type="SMART" id="SM00382"/>
    </source>
</evidence>
<evidence type="ECO:0000256" key="4">
    <source>
        <dbReference type="ARBA" id="ARBA00023186"/>
    </source>
</evidence>
<keyword evidence="4" id="KW-0143">Chaperone</keyword>
<evidence type="ECO:0000259" key="7">
    <source>
        <dbReference type="SMART" id="SM01086"/>
    </source>
</evidence>
<dbReference type="CDD" id="cd00009">
    <property type="entry name" value="AAA"/>
    <property type="match status" value="1"/>
</dbReference>
<dbReference type="PRINTS" id="PR00300">
    <property type="entry name" value="CLPPROTEASEA"/>
</dbReference>
<dbReference type="InterPro" id="IPR003959">
    <property type="entry name" value="ATPase_AAA_core"/>
</dbReference>
<dbReference type="GO" id="GO:0016887">
    <property type="term" value="F:ATP hydrolysis activity"/>
    <property type="evidence" value="ECO:0007669"/>
    <property type="project" value="InterPro"/>
</dbReference>
<dbReference type="InterPro" id="IPR050130">
    <property type="entry name" value="ClpA_ClpB"/>
</dbReference>
<dbReference type="SUPFAM" id="SSF52540">
    <property type="entry name" value="P-loop containing nucleoside triphosphate hydrolases"/>
    <property type="match status" value="2"/>
</dbReference>
<dbReference type="SMART" id="SM00382">
    <property type="entry name" value="AAA"/>
    <property type="match status" value="2"/>
</dbReference>
<sequence length="837" mass="94248">MSNILTVDLYFDEPRLKIKMAERFILRLIIYSGYAILFAAAFTFLLSDIDWLFWLGVLISLFLADQLLHFGQAERSLTDLNHFKKRSIGQKINIAQYLSPSSLSIIERAADKSLMINKNFFLYLIKFLLEDRSVREMIDKLDVSFKEFEQKISGSLKEKEGGGNFSELEILLKKAFEISLSNGERFIELASLFAALGFITDKVIIRIFNLFTISAGDLENAMIFSRFRQKFKWFYRLPIGTGEFAHKPYKIRHRIMNRAWTAKPTTELDKYAVDFTDLARKQKIGFLIGHNEEYDRMIDILSRQNKPNVLLVGEPGSGKETLISHLAFDIIKDKTPAPLFDKRLVALSVGSFIAGASFEEVSARMNKIVEEIISAGNVILYISDIHNLAKTSGQGSLSPADILSPIINNDAFPIIGATCPRDFKALIEPQSDFSSAFEIIRINEISEDEAIKLLTYDSLILERRYKIIISLKAIKQAVVLAHKYFRQKLLPSSAEDLLKEALADATQKANKVLKAEDIIAITERKIDIPIHRASKEEAEKLLNLEKIIHQKLINQEEAVGAVSRALREYRAGLARPGGPIAVFLFVGPTGVGKTELSKILTKIQFGGENMMLRFDMSEYQDKQSICRFIGSPDGKLAGNLTEAVIQKPYSLILLDEFEKAHPDILNLFLQVFDDGRLTDNLGRLVDFTNTVIIATSNAHSDFIKTHIEAHAVFATIAEELKKKLTDYFKPELLNRFSGIVMFKPLSLQNIKAIAGLQLHDLSQSIEEINGISLVIDNDVIEKVAELGYDPVFGARPLRGVISEKIRGPLAEKILRDEIVKGGSIRVILDNNEIKLTV</sequence>
<proteinExistence type="predicted"/>
<dbReference type="Gene3D" id="3.40.50.300">
    <property type="entry name" value="P-loop containing nucleotide triphosphate hydrolases"/>
    <property type="match status" value="2"/>
</dbReference>
<dbReference type="Pfam" id="PF00004">
    <property type="entry name" value="AAA"/>
    <property type="match status" value="1"/>
</dbReference>
<evidence type="ECO:0000256" key="5">
    <source>
        <dbReference type="SAM" id="Phobius"/>
    </source>
</evidence>
<dbReference type="GO" id="GO:0005737">
    <property type="term" value="C:cytoplasm"/>
    <property type="evidence" value="ECO:0007669"/>
    <property type="project" value="TreeGrafter"/>
</dbReference>
<accession>A0A2M7B647</accession>
<feature type="transmembrane region" description="Helical" evidence="5">
    <location>
        <begin position="24"/>
        <end position="45"/>
    </location>
</feature>